<reference evidence="4" key="1">
    <citation type="submission" date="2020-10" db="EMBL/GenBank/DDBJ databases">
        <authorList>
            <person name="Gilroy R."/>
        </authorList>
    </citation>
    <scope>NUCLEOTIDE SEQUENCE</scope>
    <source>
        <strain evidence="4">B3-1481</strain>
    </source>
</reference>
<dbReference type="InterPro" id="IPR049492">
    <property type="entry name" value="BD-FAE-like_dom"/>
</dbReference>
<evidence type="ECO:0000313" key="4">
    <source>
        <dbReference type="EMBL" id="MBO8480633.1"/>
    </source>
</evidence>
<dbReference type="Gene3D" id="3.40.50.1820">
    <property type="entry name" value="alpha/beta hydrolase"/>
    <property type="match status" value="1"/>
</dbReference>
<sequence>MAFCGSVSAQDTFTVKVVQPEHGRVTVTPAVPEDGVVKAGTVLDVKVEVTDPDWVFDSGYWLSIDKGMFYPVYKESMVPEFKVTVNNNIMGLGASIMEKSRLDGYSVIQDVVYAQPGVKPLKYDVFTPDGAKNLPCIVIIHGGGWSSNTEDIMRGLARELIKGGKYVVCSIDYRWIGNLDGDETPNTMSDLIEDCFGALLHIQEHAAEYGADPDRIAVTGDSAGGHLSACMGTLIERVGDGGFGVTEGVYEYLPTYLPAGMSADQARESLLKAVKAVAPSYGVFDRENLVRFAGDGPVEAQMAIAPDDNIPAVKDRAIPHYLVLGTLDRTVKREPIEAYVEHLHEAGQTAELVIVEGAGHAFFDWKPDQRTKDTFAKYGVPYAADMQRFFDEVFYK</sequence>
<evidence type="ECO:0000313" key="5">
    <source>
        <dbReference type="Proteomes" id="UP000823769"/>
    </source>
</evidence>
<dbReference type="Pfam" id="PF20434">
    <property type="entry name" value="BD-FAE"/>
    <property type="match status" value="1"/>
</dbReference>
<dbReference type="SUPFAM" id="SSF53474">
    <property type="entry name" value="alpha/beta-Hydrolases"/>
    <property type="match status" value="1"/>
</dbReference>
<name>A0A9D9NPH8_9BACT</name>
<dbReference type="GO" id="GO:0016787">
    <property type="term" value="F:hydrolase activity"/>
    <property type="evidence" value="ECO:0007669"/>
    <property type="project" value="UniProtKB-KW"/>
</dbReference>
<dbReference type="Proteomes" id="UP000823769">
    <property type="component" value="Unassembled WGS sequence"/>
</dbReference>
<dbReference type="InterPro" id="IPR002925">
    <property type="entry name" value="Dienelactn_hydro"/>
</dbReference>
<feature type="domain" description="BD-FAE-like" evidence="3">
    <location>
        <begin position="124"/>
        <end position="236"/>
    </location>
</feature>
<comment type="caution">
    <text evidence="4">The sequence shown here is derived from an EMBL/GenBank/DDBJ whole genome shotgun (WGS) entry which is preliminary data.</text>
</comment>
<keyword evidence="1 4" id="KW-0378">Hydrolase</keyword>
<dbReference type="PANTHER" id="PTHR48081:SF8">
    <property type="entry name" value="ALPHA_BETA HYDROLASE FOLD-3 DOMAIN-CONTAINING PROTEIN-RELATED"/>
    <property type="match status" value="1"/>
</dbReference>
<evidence type="ECO:0000259" key="2">
    <source>
        <dbReference type="Pfam" id="PF01738"/>
    </source>
</evidence>
<proteinExistence type="predicted"/>
<dbReference type="PANTHER" id="PTHR48081">
    <property type="entry name" value="AB HYDROLASE SUPERFAMILY PROTEIN C4A8.06C"/>
    <property type="match status" value="1"/>
</dbReference>
<evidence type="ECO:0000256" key="1">
    <source>
        <dbReference type="ARBA" id="ARBA00022801"/>
    </source>
</evidence>
<reference evidence="4" key="2">
    <citation type="journal article" date="2021" name="PeerJ">
        <title>Extensive microbial diversity within the chicken gut microbiome revealed by metagenomics and culture.</title>
        <authorList>
            <person name="Gilroy R."/>
            <person name="Ravi A."/>
            <person name="Getino M."/>
            <person name="Pursley I."/>
            <person name="Horton D.L."/>
            <person name="Alikhan N.F."/>
            <person name="Baker D."/>
            <person name="Gharbi K."/>
            <person name="Hall N."/>
            <person name="Watson M."/>
            <person name="Adriaenssens E.M."/>
            <person name="Foster-Nyarko E."/>
            <person name="Jarju S."/>
            <person name="Secka A."/>
            <person name="Antonio M."/>
            <person name="Oren A."/>
            <person name="Chaudhuri R.R."/>
            <person name="La Ragione R."/>
            <person name="Hildebrand F."/>
            <person name="Pallen M.J."/>
        </authorList>
    </citation>
    <scope>NUCLEOTIDE SEQUENCE</scope>
    <source>
        <strain evidence="4">B3-1481</strain>
    </source>
</reference>
<evidence type="ECO:0000259" key="3">
    <source>
        <dbReference type="Pfam" id="PF20434"/>
    </source>
</evidence>
<gene>
    <name evidence="4" type="ORF">IAB76_05955</name>
</gene>
<protein>
    <submittedName>
        <fullName evidence="4">Alpha/beta hydrolase</fullName>
    </submittedName>
</protein>
<dbReference type="AlphaFoldDB" id="A0A9D9NPH8"/>
<dbReference type="Pfam" id="PF01738">
    <property type="entry name" value="DLH"/>
    <property type="match status" value="1"/>
</dbReference>
<dbReference type="InterPro" id="IPR050300">
    <property type="entry name" value="GDXG_lipolytic_enzyme"/>
</dbReference>
<organism evidence="4 5">
    <name type="scientific">Candidatus Cryptobacteroides avistercoris</name>
    <dbReference type="NCBI Taxonomy" id="2840758"/>
    <lineage>
        <taxon>Bacteria</taxon>
        <taxon>Pseudomonadati</taxon>
        <taxon>Bacteroidota</taxon>
        <taxon>Bacteroidia</taxon>
        <taxon>Bacteroidales</taxon>
        <taxon>Candidatus Cryptobacteroides</taxon>
    </lineage>
</organism>
<feature type="domain" description="Dienelactone hydrolase" evidence="2">
    <location>
        <begin position="272"/>
        <end position="368"/>
    </location>
</feature>
<accession>A0A9D9NPH8</accession>
<dbReference type="InterPro" id="IPR029058">
    <property type="entry name" value="AB_hydrolase_fold"/>
</dbReference>
<dbReference type="EMBL" id="JADILW010000086">
    <property type="protein sequence ID" value="MBO8480633.1"/>
    <property type="molecule type" value="Genomic_DNA"/>
</dbReference>